<feature type="region of interest" description="Disordered" evidence="1">
    <location>
        <begin position="980"/>
        <end position="1009"/>
    </location>
</feature>
<feature type="compositionally biased region" description="Basic residues" evidence="1">
    <location>
        <begin position="348"/>
        <end position="360"/>
    </location>
</feature>
<reference evidence="3 4" key="1">
    <citation type="submission" date="2019-01" db="EMBL/GenBank/DDBJ databases">
        <title>A chromosome-scale genome assembly of the yellow perch, Perca flavescens.</title>
        <authorList>
            <person name="Feron R."/>
            <person name="Morvezen R."/>
            <person name="Bestin A."/>
            <person name="Haffray P."/>
            <person name="Klopp C."/>
            <person name="Zahm M."/>
            <person name="Cabau C."/>
            <person name="Roques C."/>
            <person name="Donnadieu C."/>
            <person name="Bouchez O."/>
            <person name="Christie M."/>
            <person name="Larson W."/>
            <person name="Guiguen Y."/>
        </authorList>
    </citation>
    <scope>NUCLEOTIDE SEQUENCE [LARGE SCALE GENOMIC DNA]</scope>
    <source>
        <strain evidence="3">YP-PL-M2</strain>
        <tissue evidence="3">Blood</tissue>
    </source>
</reference>
<dbReference type="InterPro" id="IPR050782">
    <property type="entry name" value="PP1_regulatory_subunit_3"/>
</dbReference>
<gene>
    <name evidence="3" type="ORF">EPR50_G00086170</name>
</gene>
<feature type="compositionally biased region" description="Polar residues" evidence="1">
    <location>
        <begin position="434"/>
        <end position="451"/>
    </location>
</feature>
<organism evidence="3 4">
    <name type="scientific">Perca flavescens</name>
    <name type="common">American yellow perch</name>
    <name type="synonym">Morone flavescens</name>
    <dbReference type="NCBI Taxonomy" id="8167"/>
    <lineage>
        <taxon>Eukaryota</taxon>
        <taxon>Metazoa</taxon>
        <taxon>Chordata</taxon>
        <taxon>Craniata</taxon>
        <taxon>Vertebrata</taxon>
        <taxon>Euteleostomi</taxon>
        <taxon>Actinopterygii</taxon>
        <taxon>Neopterygii</taxon>
        <taxon>Teleostei</taxon>
        <taxon>Neoteleostei</taxon>
        <taxon>Acanthomorphata</taxon>
        <taxon>Eupercaria</taxon>
        <taxon>Perciformes</taxon>
        <taxon>Percoidei</taxon>
        <taxon>Percidae</taxon>
        <taxon>Percinae</taxon>
        <taxon>Perca</taxon>
    </lineage>
</organism>
<feature type="compositionally biased region" description="Basic and acidic residues" evidence="1">
    <location>
        <begin position="937"/>
        <end position="954"/>
    </location>
</feature>
<evidence type="ECO:0000256" key="1">
    <source>
        <dbReference type="SAM" id="MobiDB-lite"/>
    </source>
</evidence>
<feature type="region of interest" description="Disordered" evidence="1">
    <location>
        <begin position="1"/>
        <end position="91"/>
    </location>
</feature>
<feature type="region of interest" description="Disordered" evidence="1">
    <location>
        <begin position="1213"/>
        <end position="1273"/>
    </location>
</feature>
<proteinExistence type="predicted"/>
<feature type="region of interest" description="Disordered" evidence="1">
    <location>
        <begin position="299"/>
        <end position="451"/>
    </location>
</feature>
<dbReference type="InterPro" id="IPR005036">
    <property type="entry name" value="CBM21_dom"/>
</dbReference>
<feature type="region of interest" description="Disordered" evidence="1">
    <location>
        <begin position="458"/>
        <end position="477"/>
    </location>
</feature>
<comment type="caution">
    <text evidence="3">The sequence shown here is derived from an EMBL/GenBank/DDBJ whole genome shotgun (WGS) entry which is preliminary data.</text>
</comment>
<sequence>MFDVSCQKQKHCSSLPADSPTGSPMEFVGQARPSGACNLLEVPGLSSSDVDDDEYEVVNGIRPKSSPLPRRKSSVSDEDSEPEPPLSGSRRVSFADAKGLSLVHVKEFDTWDVPKLPLCDSSEGEGRDAEDYFLSPLTFSLPLSNKELFVKVREQKLELEAIELLPGTTILKGVIRVLNISFSKAVYIRTTLDSWSSHFDLLAEYMPGSSDSLMDSFSFKLTLVPPFGEQGARVDFCLRYETAVGTFWANNNNRNYVLFCHQRVKERKEKPQKENVNKKGCLKTFSQNFSTVENMSAMEDSAQKNISPDVSQHGEEVDTMKAKQISDGQSGTSEEDRKKLVTENRPNCSRRRCRKAARMARVRDYFSQTKGGADDTERDESPPEAKQAAQEETPEEKHSDVRSFPEGSSKSDGSHFVSESLETCSEPLLDVQHDTSPAHNCTSNNETEESASINLADSATLPGGESARDILDNPSNDELAPAECQNINKSVSNAEECDITAEPADRVISVVNSESLVSQTSSFTFGTVVAPLYHQVFGRLGSESGWANPVQATLNAGITTQSYTHTESALTNCTVRTDANDDEVQGNVTETQESNKECLDATTNSTAIEEEETSLSVTANNILHHAETLQDPDDIIHSDQRRTTLEVPKTISGDTVIHAHAVNILNTHLLNPHIPTENVHLQGEAQEDNLTHDLPEHTCTQTKTNLDETLAQSETQEVMTSLETSFMSLQPSQSVSERVSDDETDQQTSRSEATDCKCVRESNNNDDVGKTATISSTSGITEEDKAFRDLNPDHINNSAAKGTDNSYVSSFEIVEEKNVTATQISFETNNVEEGKKLVNNLHKDETKHSAEMKVIGEVAESTTKATMSNHIHGDTFSELKDEDTQKTEHLEMEAAVAKQENLCFADTTEVNWEMMVEEEEKNILTEEEESEAVSLKTENKAEDADVLEGEHTIGEEDFGEIVAGKDREDVNDLDYVQATKTAGEEEQAEEIEVEKREEQEESELEKEKHFTEIQEVSIEKTNVQDEEKIEEEEEMEIDLINDDEASVEWEVKVKPRELNVEEENPDYKEEILVAETGGSEIADAESETMIIDGGNEVGCFEERLDNTQNKVEDGLSALVNNVQDKRVVDRENDGHIPTEMHLYKEEDIQSNEHVTHDLSKAATDENELVAAEGGSRIFTDEPKSDPTSHDSASAESDSDDEVELYMHCLRAVHTGAQGQKDRNKDTGFSVGKRPSVSRSKLVSTPMPPISESLDEDQHLSHLKDHHEDTESADIQHTAAALPASVVVLFTMDFRGSWVYKVLT</sequence>
<feature type="compositionally biased region" description="Polar residues" evidence="1">
    <location>
        <begin position="727"/>
        <end position="737"/>
    </location>
</feature>
<dbReference type="GO" id="GO:2001069">
    <property type="term" value="F:glycogen binding"/>
    <property type="evidence" value="ECO:0007669"/>
    <property type="project" value="TreeGrafter"/>
</dbReference>
<keyword evidence="4" id="KW-1185">Reference proteome</keyword>
<dbReference type="Gene3D" id="2.60.40.2440">
    <property type="entry name" value="Carbohydrate binding type-21 domain"/>
    <property type="match status" value="1"/>
</dbReference>
<feature type="compositionally biased region" description="Basic and acidic residues" evidence="1">
    <location>
        <begin position="312"/>
        <end position="321"/>
    </location>
</feature>
<feature type="region of interest" description="Disordered" evidence="1">
    <location>
        <begin position="1174"/>
        <end position="1200"/>
    </location>
</feature>
<dbReference type="Pfam" id="PF03370">
    <property type="entry name" value="CBM_21"/>
    <property type="match status" value="1"/>
</dbReference>
<accession>A0A484D2B3</accession>
<feature type="domain" description="CBM21" evidence="2">
    <location>
        <begin position="151"/>
        <end position="259"/>
    </location>
</feature>
<name>A0A484D2B3_PERFV</name>
<evidence type="ECO:0000259" key="2">
    <source>
        <dbReference type="PROSITE" id="PS51159"/>
    </source>
</evidence>
<dbReference type="GO" id="GO:0005979">
    <property type="term" value="P:regulation of glycogen biosynthetic process"/>
    <property type="evidence" value="ECO:0007669"/>
    <property type="project" value="TreeGrafter"/>
</dbReference>
<feature type="compositionally biased region" description="Basic and acidic residues" evidence="1">
    <location>
        <begin position="1255"/>
        <end position="1269"/>
    </location>
</feature>
<dbReference type="GO" id="GO:0000164">
    <property type="term" value="C:protein phosphatase type 1 complex"/>
    <property type="evidence" value="ECO:0007669"/>
    <property type="project" value="TreeGrafter"/>
</dbReference>
<dbReference type="EMBL" id="SCKG01000008">
    <property type="protein sequence ID" value="TDH09381.1"/>
    <property type="molecule type" value="Genomic_DNA"/>
</dbReference>
<dbReference type="PANTHER" id="PTHR12307">
    <property type="entry name" value="PROTEIN PHOSPHATASE 1 REGULATORY SUBUNIT"/>
    <property type="match status" value="1"/>
</dbReference>
<dbReference type="Proteomes" id="UP000295070">
    <property type="component" value="Chromosome 8"/>
</dbReference>
<dbReference type="STRING" id="8167.A0A484D2B3"/>
<protein>
    <recommendedName>
        <fullName evidence="2">CBM21 domain-containing protein</fullName>
    </recommendedName>
</protein>
<feature type="compositionally biased region" description="Basic and acidic residues" evidence="1">
    <location>
        <begin position="372"/>
        <end position="383"/>
    </location>
</feature>
<feature type="compositionally biased region" description="Basic and acidic residues" evidence="1">
    <location>
        <begin position="1178"/>
        <end position="1188"/>
    </location>
</feature>
<evidence type="ECO:0000313" key="4">
    <source>
        <dbReference type="Proteomes" id="UP000295070"/>
    </source>
</evidence>
<dbReference type="CDD" id="cd22255">
    <property type="entry name" value="PBD_PPP1R3A"/>
    <property type="match status" value="1"/>
</dbReference>
<dbReference type="InterPro" id="IPR038175">
    <property type="entry name" value="CBM21_dom_sf"/>
</dbReference>
<dbReference type="PANTHER" id="PTHR12307:SF2">
    <property type="entry name" value="PROTEIN PHOSPHATASE 1 REGULATORY SUBUNIT 3A"/>
    <property type="match status" value="1"/>
</dbReference>
<evidence type="ECO:0000313" key="3">
    <source>
        <dbReference type="EMBL" id="TDH09381.1"/>
    </source>
</evidence>
<feature type="region of interest" description="Disordered" evidence="1">
    <location>
        <begin position="727"/>
        <end position="755"/>
    </location>
</feature>
<dbReference type="PROSITE" id="PS51159">
    <property type="entry name" value="CBM21"/>
    <property type="match status" value="1"/>
</dbReference>
<feature type="region of interest" description="Disordered" evidence="1">
    <location>
        <begin position="926"/>
        <end position="957"/>
    </location>
</feature>
<dbReference type="GO" id="GO:0008157">
    <property type="term" value="F:protein phosphatase 1 binding"/>
    <property type="evidence" value="ECO:0007669"/>
    <property type="project" value="TreeGrafter"/>
</dbReference>